<sequence length="56" mass="6662">MLSSLHFLFRFRITPISSPDVLPSHQRFKKPSQHGHSRFDCWRSRKDLNLADLLQI</sequence>
<dbReference type="InParanoid" id="A0A251RXE0"/>
<protein>
    <submittedName>
        <fullName evidence="2">Uncharacterized protein</fullName>
    </submittedName>
</protein>
<name>A0A251RXE0_HELAN</name>
<reference evidence="2" key="2">
    <citation type="submission" date="2017-02" db="EMBL/GenBank/DDBJ databases">
        <title>Sunflower complete genome.</title>
        <authorList>
            <person name="Langlade N."/>
            <person name="Munos S."/>
        </authorList>
    </citation>
    <scope>NUCLEOTIDE SEQUENCE [LARGE SCALE GENOMIC DNA]</scope>
    <source>
        <tissue evidence="2">Leaves</tissue>
    </source>
</reference>
<accession>A0A251RXE0</accession>
<keyword evidence="3" id="KW-1185">Reference proteome</keyword>
<gene>
    <name evidence="2" type="ORF">HannXRQ_Chr16g0506121</name>
    <name evidence="1" type="ORF">HanXRQr2_Chr16g0733401</name>
</gene>
<dbReference type="AlphaFoldDB" id="A0A251RXE0"/>
<evidence type="ECO:0000313" key="1">
    <source>
        <dbReference type="EMBL" id="KAF5758785.1"/>
    </source>
</evidence>
<dbReference type="EMBL" id="CM007905">
    <property type="protein sequence ID" value="OTF91024.1"/>
    <property type="molecule type" value="Genomic_DNA"/>
</dbReference>
<dbReference type="Gramene" id="mRNA:HanXRQr2_Chr16g0733401">
    <property type="protein sequence ID" value="mRNA:HanXRQr2_Chr16g0733401"/>
    <property type="gene ID" value="HanXRQr2_Chr16g0733401"/>
</dbReference>
<dbReference type="EMBL" id="MNCJ02000331">
    <property type="protein sequence ID" value="KAF5758785.1"/>
    <property type="molecule type" value="Genomic_DNA"/>
</dbReference>
<evidence type="ECO:0000313" key="2">
    <source>
        <dbReference type="EMBL" id="OTF91024.1"/>
    </source>
</evidence>
<evidence type="ECO:0000313" key="3">
    <source>
        <dbReference type="Proteomes" id="UP000215914"/>
    </source>
</evidence>
<reference evidence="1" key="3">
    <citation type="submission" date="2020-06" db="EMBL/GenBank/DDBJ databases">
        <title>Helianthus annuus Genome sequencing and assembly Release 2.</title>
        <authorList>
            <person name="Gouzy J."/>
            <person name="Langlade N."/>
            <person name="Munos S."/>
        </authorList>
    </citation>
    <scope>NUCLEOTIDE SEQUENCE</scope>
    <source>
        <tissue evidence="1">Leaves</tissue>
    </source>
</reference>
<dbReference type="Proteomes" id="UP000215914">
    <property type="component" value="Chromosome 16"/>
</dbReference>
<organism evidence="2 3">
    <name type="scientific">Helianthus annuus</name>
    <name type="common">Common sunflower</name>
    <dbReference type="NCBI Taxonomy" id="4232"/>
    <lineage>
        <taxon>Eukaryota</taxon>
        <taxon>Viridiplantae</taxon>
        <taxon>Streptophyta</taxon>
        <taxon>Embryophyta</taxon>
        <taxon>Tracheophyta</taxon>
        <taxon>Spermatophyta</taxon>
        <taxon>Magnoliopsida</taxon>
        <taxon>eudicotyledons</taxon>
        <taxon>Gunneridae</taxon>
        <taxon>Pentapetalae</taxon>
        <taxon>asterids</taxon>
        <taxon>campanulids</taxon>
        <taxon>Asterales</taxon>
        <taxon>Asteraceae</taxon>
        <taxon>Asteroideae</taxon>
        <taxon>Heliantheae alliance</taxon>
        <taxon>Heliantheae</taxon>
        <taxon>Helianthus</taxon>
    </lineage>
</organism>
<reference evidence="1 3" key="1">
    <citation type="journal article" date="2017" name="Nature">
        <title>The sunflower genome provides insights into oil metabolism, flowering and Asterid evolution.</title>
        <authorList>
            <person name="Badouin H."/>
            <person name="Gouzy J."/>
            <person name="Grassa C.J."/>
            <person name="Murat F."/>
            <person name="Staton S.E."/>
            <person name="Cottret L."/>
            <person name="Lelandais-Briere C."/>
            <person name="Owens G.L."/>
            <person name="Carrere S."/>
            <person name="Mayjonade B."/>
            <person name="Legrand L."/>
            <person name="Gill N."/>
            <person name="Kane N.C."/>
            <person name="Bowers J.E."/>
            <person name="Hubner S."/>
            <person name="Bellec A."/>
            <person name="Berard A."/>
            <person name="Berges H."/>
            <person name="Blanchet N."/>
            <person name="Boniface M.C."/>
            <person name="Brunel D."/>
            <person name="Catrice O."/>
            <person name="Chaidir N."/>
            <person name="Claudel C."/>
            <person name="Donnadieu C."/>
            <person name="Faraut T."/>
            <person name="Fievet G."/>
            <person name="Helmstetter N."/>
            <person name="King M."/>
            <person name="Knapp S.J."/>
            <person name="Lai Z."/>
            <person name="Le Paslier M.C."/>
            <person name="Lippi Y."/>
            <person name="Lorenzon L."/>
            <person name="Mandel J.R."/>
            <person name="Marage G."/>
            <person name="Marchand G."/>
            <person name="Marquand E."/>
            <person name="Bret-Mestries E."/>
            <person name="Morien E."/>
            <person name="Nambeesan S."/>
            <person name="Nguyen T."/>
            <person name="Pegot-Espagnet P."/>
            <person name="Pouilly N."/>
            <person name="Raftis F."/>
            <person name="Sallet E."/>
            <person name="Schiex T."/>
            <person name="Thomas J."/>
            <person name="Vandecasteele C."/>
            <person name="Vares D."/>
            <person name="Vear F."/>
            <person name="Vautrin S."/>
            <person name="Crespi M."/>
            <person name="Mangin B."/>
            <person name="Burke J.M."/>
            <person name="Salse J."/>
            <person name="Munos S."/>
            <person name="Vincourt P."/>
            <person name="Rieseberg L.H."/>
            <person name="Langlade N.B."/>
        </authorList>
    </citation>
    <scope>NUCLEOTIDE SEQUENCE [LARGE SCALE GENOMIC DNA]</scope>
    <source>
        <strain evidence="3">cv. SF193</strain>
        <tissue evidence="1">Leaves</tissue>
    </source>
</reference>
<proteinExistence type="predicted"/>